<dbReference type="Gene3D" id="3.30.1600.10">
    <property type="entry name" value="SIR2/SIRT2 'Small Domain"/>
    <property type="match status" value="1"/>
</dbReference>
<keyword evidence="4" id="KW-0479">Metal-binding</keyword>
<keyword evidence="3" id="KW-0520">NAD</keyword>
<dbReference type="InterPro" id="IPR026591">
    <property type="entry name" value="Sirtuin_cat_small_dom_sf"/>
</dbReference>
<sequence length="131" mass="14816">MIEIHGNVERTRCNNPACSLKPYIDKEPHQDLPMCSLCGSLLRPDTVLFGEHLPIQEEWLVKKALRNCDLFIAIGTSGTVSPVSNYVRSADYAGARTILINLEPMEPKNPYFHEEYLGLAEEILPLMFDIK</sequence>
<dbReference type="EC" id="2.3.1.286" evidence="1"/>
<dbReference type="GO" id="GO:0017136">
    <property type="term" value="F:histone deacetylase activity, NAD-dependent"/>
    <property type="evidence" value="ECO:0007669"/>
    <property type="project" value="TreeGrafter"/>
</dbReference>
<feature type="binding site" evidence="4">
    <location>
        <position position="13"/>
    </location>
    <ligand>
        <name>Zn(2+)</name>
        <dbReference type="ChEBI" id="CHEBI:29105"/>
    </ligand>
</feature>
<evidence type="ECO:0000259" key="5">
    <source>
        <dbReference type="PROSITE" id="PS50305"/>
    </source>
</evidence>
<feature type="active site" description="Proton acceptor" evidence="4">
    <location>
        <position position="5"/>
    </location>
</feature>
<dbReference type="SUPFAM" id="SSF52467">
    <property type="entry name" value="DHS-like NAD/FAD-binding domain"/>
    <property type="match status" value="1"/>
</dbReference>
<keyword evidence="4" id="KW-0862">Zinc</keyword>
<evidence type="ECO:0000256" key="2">
    <source>
        <dbReference type="ARBA" id="ARBA00022679"/>
    </source>
</evidence>
<dbReference type="GO" id="GO:0070403">
    <property type="term" value="F:NAD+ binding"/>
    <property type="evidence" value="ECO:0007669"/>
    <property type="project" value="InterPro"/>
</dbReference>
<dbReference type="PANTHER" id="PTHR11085:SF10">
    <property type="entry name" value="NAD-DEPENDENT PROTEIN DEACYLASE SIRTUIN-5, MITOCHONDRIAL-RELATED"/>
    <property type="match status" value="1"/>
</dbReference>
<feature type="domain" description="Deacetylase sirtuin-type" evidence="5">
    <location>
        <begin position="1"/>
        <end position="131"/>
    </location>
</feature>
<dbReference type="InterPro" id="IPR003000">
    <property type="entry name" value="Sirtuin"/>
</dbReference>
<dbReference type="EMBL" id="CP073041">
    <property type="protein sequence ID" value="UXE58582.1"/>
    <property type="molecule type" value="Genomic_DNA"/>
</dbReference>
<dbReference type="AlphaFoldDB" id="A0A977KS27"/>
<name>A0A977KS27_9CYAN</name>
<dbReference type="InterPro" id="IPR050134">
    <property type="entry name" value="NAD-dep_sirtuin_deacylases"/>
</dbReference>
<evidence type="ECO:0000256" key="4">
    <source>
        <dbReference type="PROSITE-ProRule" id="PRU00236"/>
    </source>
</evidence>
<evidence type="ECO:0000313" key="6">
    <source>
        <dbReference type="EMBL" id="UXE58582.1"/>
    </source>
</evidence>
<feature type="binding site" evidence="4">
    <location>
        <position position="18"/>
    </location>
    <ligand>
        <name>Zn(2+)</name>
        <dbReference type="ChEBI" id="CHEBI:29105"/>
    </ligand>
</feature>
<dbReference type="PROSITE" id="PS50305">
    <property type="entry name" value="SIRTUIN"/>
    <property type="match status" value="1"/>
</dbReference>
<dbReference type="KEGG" id="wna:KA717_21290"/>
<dbReference type="Gene3D" id="3.40.50.1220">
    <property type="entry name" value="TPP-binding domain"/>
    <property type="match status" value="1"/>
</dbReference>
<dbReference type="InterPro" id="IPR029035">
    <property type="entry name" value="DHS-like_NAD/FAD-binding_dom"/>
</dbReference>
<gene>
    <name evidence="6" type="ORF">KA717_21290</name>
</gene>
<dbReference type="GO" id="GO:0046872">
    <property type="term" value="F:metal ion binding"/>
    <property type="evidence" value="ECO:0007669"/>
    <property type="project" value="UniProtKB-KW"/>
</dbReference>
<feature type="binding site" evidence="4">
    <location>
        <position position="38"/>
    </location>
    <ligand>
        <name>Zn(2+)</name>
        <dbReference type="ChEBI" id="CHEBI:29105"/>
    </ligand>
</feature>
<evidence type="ECO:0000256" key="3">
    <source>
        <dbReference type="ARBA" id="ARBA00023027"/>
    </source>
</evidence>
<organism evidence="6">
    <name type="scientific">Woronichinia naegeliana WA131</name>
    <dbReference type="NCBI Taxonomy" id="2824559"/>
    <lineage>
        <taxon>Bacteria</taxon>
        <taxon>Bacillati</taxon>
        <taxon>Cyanobacteriota</taxon>
        <taxon>Cyanophyceae</taxon>
        <taxon>Synechococcales</taxon>
        <taxon>Coelosphaeriaceae</taxon>
        <taxon>Woronichinia</taxon>
    </lineage>
</organism>
<dbReference type="Pfam" id="PF02146">
    <property type="entry name" value="SIR2"/>
    <property type="match status" value="1"/>
</dbReference>
<feature type="binding site" evidence="4">
    <location>
        <position position="35"/>
    </location>
    <ligand>
        <name>Zn(2+)</name>
        <dbReference type="ChEBI" id="CHEBI:29105"/>
    </ligand>
</feature>
<accession>A0A977KS27</accession>
<dbReference type="Proteomes" id="UP001065613">
    <property type="component" value="Chromosome"/>
</dbReference>
<proteinExistence type="predicted"/>
<protein>
    <recommendedName>
        <fullName evidence="1">protein acetyllysine N-acetyltransferase</fullName>
        <ecNumber evidence="1">2.3.1.286</ecNumber>
    </recommendedName>
</protein>
<evidence type="ECO:0000256" key="1">
    <source>
        <dbReference type="ARBA" id="ARBA00012928"/>
    </source>
</evidence>
<dbReference type="InterPro" id="IPR026590">
    <property type="entry name" value="Ssirtuin_cat_dom"/>
</dbReference>
<keyword evidence="2" id="KW-0808">Transferase</keyword>
<dbReference type="PANTHER" id="PTHR11085">
    <property type="entry name" value="NAD-DEPENDENT PROTEIN DEACYLASE SIRTUIN-5, MITOCHONDRIAL-RELATED"/>
    <property type="match status" value="1"/>
</dbReference>
<reference evidence="6" key="1">
    <citation type="submission" date="2021-04" db="EMBL/GenBank/DDBJ databases">
        <title>Genome sequence of Woronichinia naegeliana from Washington state freshwater lake bloom.</title>
        <authorList>
            <person name="Dreher T.W."/>
        </authorList>
    </citation>
    <scope>NUCLEOTIDE SEQUENCE</scope>
    <source>
        <strain evidence="6">WA131</strain>
    </source>
</reference>